<dbReference type="SUPFAM" id="SSF56801">
    <property type="entry name" value="Acetyl-CoA synthetase-like"/>
    <property type="match status" value="1"/>
</dbReference>
<evidence type="ECO:0000313" key="3">
    <source>
        <dbReference type="EMBL" id="GAN77352.1"/>
    </source>
</evidence>
<dbReference type="Gene3D" id="3.40.50.12780">
    <property type="entry name" value="N-terminal domain of ligase-like"/>
    <property type="match status" value="1"/>
</dbReference>
<feature type="domain" description="AMP-dependent synthetase/ligase" evidence="2">
    <location>
        <begin position="29"/>
        <end position="420"/>
    </location>
</feature>
<comment type="similarity">
    <text evidence="1">Belongs to the ATP-dependent AMP-binding enzyme family.</text>
</comment>
<evidence type="ECO:0000259" key="2">
    <source>
        <dbReference type="Pfam" id="PF00501"/>
    </source>
</evidence>
<gene>
    <name evidence="3" type="ORF">Asru_0289_02</name>
</gene>
<keyword evidence="4" id="KW-1185">Reference proteome</keyword>
<dbReference type="Proteomes" id="UP000032680">
    <property type="component" value="Unassembled WGS sequence"/>
</dbReference>
<keyword evidence="3" id="KW-0436">Ligase</keyword>
<dbReference type="GO" id="GO:0006633">
    <property type="term" value="P:fatty acid biosynthetic process"/>
    <property type="evidence" value="ECO:0007669"/>
    <property type="project" value="TreeGrafter"/>
</dbReference>
<dbReference type="Pfam" id="PF00501">
    <property type="entry name" value="AMP-binding"/>
    <property type="match status" value="1"/>
</dbReference>
<dbReference type="Gene3D" id="3.30.300.30">
    <property type="match status" value="1"/>
</dbReference>
<accession>A0A0D6P6R4</accession>
<reference evidence="3 4" key="1">
    <citation type="submission" date="2012-11" db="EMBL/GenBank/DDBJ databases">
        <title>Whole genome sequence of Acidisphaera rubrifaciens HS-AP3.</title>
        <authorList>
            <person name="Azuma Y."/>
            <person name="Higashiura N."/>
            <person name="Hirakawa H."/>
            <person name="Matsushita K."/>
        </authorList>
    </citation>
    <scope>NUCLEOTIDE SEQUENCE [LARGE SCALE GENOMIC DNA]</scope>
    <source>
        <strain evidence="3 4">HS-AP3</strain>
    </source>
</reference>
<evidence type="ECO:0000313" key="4">
    <source>
        <dbReference type="Proteomes" id="UP000032680"/>
    </source>
</evidence>
<dbReference type="OrthoDB" id="9803968at2"/>
<comment type="caution">
    <text evidence="3">The sequence shown here is derived from an EMBL/GenBank/DDBJ whole genome shotgun (WGS) entry which is preliminary data.</text>
</comment>
<name>A0A0D6P6R4_9PROT</name>
<sequence length="567" mass="60768">MTRLDLAGAPPFLQALLDAEDLPGVVLGHAAARPDTPFLVLEREGQPAATVTYATLAARAQGYAAAFDARGLTPGSLVALLLVAHPDLAPAFLGAMMAGLIPSLFPPMSPRIDPAVFWPAQRGVLLGIDPALIVTDARHAAELRRFLPELATPIVDVDDGPGEGCLPAPRAAPDGIAFLQHSSGTTGAKKGVILGHRAVLDFTAALATALRARPDDVIVSWLPLYHDMGLIGCLVLPMLLGLTIVQLDPFEWVTRPVSLLQAIERHRATLCWMPNFAFHHLIRTLPAEARHDLSSMRAFIDCSEPCKPETLALFRDRFAASGLGAHALQVSYGMAENVFIATQTDMTADPRVVTADREAYATERAIRDAAPDAPALSFLGVGAPIPGTRIRILGDDGATLGDRRVGQIAVASPYLFGGYFRRPRPDTLTDDGWYLTGDLGFTLDGEVFVCGRMDDLLIVNGRNIYAHDVEYLINRETAVKPGRCVAVGPFNPRAGSQALVVIAESEDTDETARQALRRQIRTLVQAGFGVTAHDVRVVATGWLVKTTSGKISREANLRRYAEDAAAG</sequence>
<dbReference type="GO" id="GO:0016874">
    <property type="term" value="F:ligase activity"/>
    <property type="evidence" value="ECO:0007669"/>
    <property type="project" value="UniProtKB-KW"/>
</dbReference>
<proteinExistence type="inferred from homology"/>
<dbReference type="InterPro" id="IPR000873">
    <property type="entry name" value="AMP-dep_synth/lig_dom"/>
</dbReference>
<organism evidence="3 4">
    <name type="scientific">Acidisphaera rubrifaciens HS-AP3</name>
    <dbReference type="NCBI Taxonomy" id="1231350"/>
    <lineage>
        <taxon>Bacteria</taxon>
        <taxon>Pseudomonadati</taxon>
        <taxon>Pseudomonadota</taxon>
        <taxon>Alphaproteobacteria</taxon>
        <taxon>Acetobacterales</taxon>
        <taxon>Acetobacteraceae</taxon>
        <taxon>Acidisphaera</taxon>
    </lineage>
</organism>
<evidence type="ECO:0000256" key="1">
    <source>
        <dbReference type="ARBA" id="ARBA00006432"/>
    </source>
</evidence>
<dbReference type="PANTHER" id="PTHR22754:SF32">
    <property type="entry name" value="DISCO-INTERACTING PROTEIN 2"/>
    <property type="match status" value="1"/>
</dbReference>
<dbReference type="GO" id="GO:0005886">
    <property type="term" value="C:plasma membrane"/>
    <property type="evidence" value="ECO:0007669"/>
    <property type="project" value="TreeGrafter"/>
</dbReference>
<dbReference type="EMBL" id="BANB01000289">
    <property type="protein sequence ID" value="GAN77352.1"/>
    <property type="molecule type" value="Genomic_DNA"/>
</dbReference>
<dbReference type="PANTHER" id="PTHR22754">
    <property type="entry name" value="DISCO-INTERACTING PROTEIN 2 DIP2 -RELATED"/>
    <property type="match status" value="1"/>
</dbReference>
<dbReference type="GO" id="GO:0070566">
    <property type="term" value="F:adenylyltransferase activity"/>
    <property type="evidence" value="ECO:0007669"/>
    <property type="project" value="TreeGrafter"/>
</dbReference>
<dbReference type="InterPro" id="IPR042099">
    <property type="entry name" value="ANL_N_sf"/>
</dbReference>
<protein>
    <submittedName>
        <fullName evidence="3">AMP-dependent synthetase and ligase</fullName>
    </submittedName>
</protein>
<dbReference type="AlphaFoldDB" id="A0A0D6P6R4"/>
<dbReference type="InterPro" id="IPR045851">
    <property type="entry name" value="AMP-bd_C_sf"/>
</dbReference>